<feature type="transmembrane region" description="Helical" evidence="1">
    <location>
        <begin position="6"/>
        <end position="27"/>
    </location>
</feature>
<name>A0ABV8PWG5_9BACT</name>
<protein>
    <recommendedName>
        <fullName evidence="4">DUF4825 domain-containing protein</fullName>
    </recommendedName>
</protein>
<evidence type="ECO:0000313" key="2">
    <source>
        <dbReference type="EMBL" id="MFC4232464.1"/>
    </source>
</evidence>
<evidence type="ECO:0000256" key="1">
    <source>
        <dbReference type="SAM" id="Phobius"/>
    </source>
</evidence>
<accession>A0ABV8PWG5</accession>
<evidence type="ECO:0008006" key="4">
    <source>
        <dbReference type="Google" id="ProtNLM"/>
    </source>
</evidence>
<keyword evidence="1" id="KW-1133">Transmembrane helix</keyword>
<keyword evidence="1" id="KW-0472">Membrane</keyword>
<comment type="caution">
    <text evidence="2">The sequence shown here is derived from an EMBL/GenBank/DDBJ whole genome shotgun (WGS) entry which is preliminary data.</text>
</comment>
<dbReference type="RefSeq" id="WP_379014327.1">
    <property type="nucleotide sequence ID" value="NZ_JBHSDC010000022.1"/>
</dbReference>
<proteinExistence type="predicted"/>
<dbReference type="EMBL" id="JBHSDC010000022">
    <property type="protein sequence ID" value="MFC4232464.1"/>
    <property type="molecule type" value="Genomic_DNA"/>
</dbReference>
<evidence type="ECO:0000313" key="3">
    <source>
        <dbReference type="Proteomes" id="UP001595906"/>
    </source>
</evidence>
<gene>
    <name evidence="2" type="ORF">ACFOW1_11210</name>
</gene>
<organism evidence="2 3">
    <name type="scientific">Parasediminibacterium paludis</name>
    <dbReference type="NCBI Taxonomy" id="908966"/>
    <lineage>
        <taxon>Bacteria</taxon>
        <taxon>Pseudomonadati</taxon>
        <taxon>Bacteroidota</taxon>
        <taxon>Chitinophagia</taxon>
        <taxon>Chitinophagales</taxon>
        <taxon>Chitinophagaceae</taxon>
        <taxon>Parasediminibacterium</taxon>
    </lineage>
</organism>
<sequence>MKDRKIIIFSTLAGIIFIIITIAYCVSQTSAVYPPMKEYKFLFTKDELGDRIINIDRDDNNLSFKITDTTGTSIDDVKYYANLHLTSGTTLYEFHLFYKELDKTSSIIGITGAFDNTHKLGGYIKNSETIKNLIDIFENKFINKIDKSQ</sequence>
<reference evidence="3" key="1">
    <citation type="journal article" date="2019" name="Int. J. Syst. Evol. Microbiol.">
        <title>The Global Catalogue of Microorganisms (GCM) 10K type strain sequencing project: providing services to taxonomists for standard genome sequencing and annotation.</title>
        <authorList>
            <consortium name="The Broad Institute Genomics Platform"/>
            <consortium name="The Broad Institute Genome Sequencing Center for Infectious Disease"/>
            <person name="Wu L."/>
            <person name="Ma J."/>
        </authorList>
    </citation>
    <scope>NUCLEOTIDE SEQUENCE [LARGE SCALE GENOMIC DNA]</scope>
    <source>
        <strain evidence="3">CECT 8010</strain>
    </source>
</reference>
<keyword evidence="3" id="KW-1185">Reference proteome</keyword>
<dbReference type="Proteomes" id="UP001595906">
    <property type="component" value="Unassembled WGS sequence"/>
</dbReference>
<keyword evidence="1" id="KW-0812">Transmembrane</keyword>